<keyword evidence="2" id="KW-0902">Two-component regulatory system</keyword>
<dbReference type="GO" id="GO:0000976">
    <property type="term" value="F:transcription cis-regulatory region binding"/>
    <property type="evidence" value="ECO:0007669"/>
    <property type="project" value="TreeGrafter"/>
</dbReference>
<feature type="DNA-binding region" description="OmpR/PhoB-type" evidence="6">
    <location>
        <begin position="113"/>
        <end position="216"/>
    </location>
</feature>
<evidence type="ECO:0000313" key="9">
    <source>
        <dbReference type="EMBL" id="WLF44520.1"/>
    </source>
</evidence>
<evidence type="ECO:0000259" key="7">
    <source>
        <dbReference type="PROSITE" id="PS51755"/>
    </source>
</evidence>
<evidence type="ECO:0000313" key="11">
    <source>
        <dbReference type="Proteomes" id="UP001231166"/>
    </source>
</evidence>
<name>A0AAX3Y8I3_RHOOP</name>
<dbReference type="RefSeq" id="WP_269592746.1">
    <property type="nucleotide sequence ID" value="NZ_CP130953.1"/>
</dbReference>
<dbReference type="SMART" id="SM00862">
    <property type="entry name" value="Trans_reg_C"/>
    <property type="match status" value="1"/>
</dbReference>
<dbReference type="EMBL" id="CP130953">
    <property type="protein sequence ID" value="WLF44520.1"/>
    <property type="molecule type" value="Genomic_DNA"/>
</dbReference>
<evidence type="ECO:0000256" key="4">
    <source>
        <dbReference type="ARBA" id="ARBA00023125"/>
    </source>
</evidence>
<dbReference type="PANTHER" id="PTHR48111:SF1">
    <property type="entry name" value="TWO-COMPONENT RESPONSE REGULATOR ORR33"/>
    <property type="match status" value="1"/>
</dbReference>
<dbReference type="Gene3D" id="1.10.10.10">
    <property type="entry name" value="Winged helix-like DNA-binding domain superfamily/Winged helix DNA-binding domain"/>
    <property type="match status" value="1"/>
</dbReference>
<dbReference type="GO" id="GO:0032993">
    <property type="term" value="C:protein-DNA complex"/>
    <property type="evidence" value="ECO:0007669"/>
    <property type="project" value="TreeGrafter"/>
</dbReference>
<evidence type="ECO:0000256" key="6">
    <source>
        <dbReference type="PROSITE-ProRule" id="PRU01091"/>
    </source>
</evidence>
<protein>
    <submittedName>
        <fullName evidence="9">Winged helix-turn-helix domain-containing protein</fullName>
    </submittedName>
</protein>
<gene>
    <name evidence="8" type="ORF">O4328_41285</name>
    <name evidence="9" type="ORF">Q5707_21430</name>
</gene>
<evidence type="ECO:0000256" key="2">
    <source>
        <dbReference type="ARBA" id="ARBA00023012"/>
    </source>
</evidence>
<dbReference type="SUPFAM" id="SSF46894">
    <property type="entry name" value="C-terminal effector domain of the bipartite response regulators"/>
    <property type="match status" value="1"/>
</dbReference>
<evidence type="ECO:0000256" key="3">
    <source>
        <dbReference type="ARBA" id="ARBA00023015"/>
    </source>
</evidence>
<dbReference type="PROSITE" id="PS51755">
    <property type="entry name" value="OMPR_PHOB"/>
    <property type="match status" value="1"/>
</dbReference>
<dbReference type="InterPro" id="IPR036388">
    <property type="entry name" value="WH-like_DNA-bd_sf"/>
</dbReference>
<dbReference type="InterPro" id="IPR016032">
    <property type="entry name" value="Sig_transdc_resp-reg_C-effctor"/>
</dbReference>
<dbReference type="Pfam" id="PF00486">
    <property type="entry name" value="Trans_reg_C"/>
    <property type="match status" value="1"/>
</dbReference>
<keyword evidence="4 6" id="KW-0238">DNA-binding</keyword>
<dbReference type="GO" id="GO:0000156">
    <property type="term" value="F:phosphorelay response regulator activity"/>
    <property type="evidence" value="ECO:0007669"/>
    <property type="project" value="TreeGrafter"/>
</dbReference>
<reference evidence="8" key="1">
    <citation type="submission" date="2022-12" db="EMBL/GenBank/DDBJ databases">
        <authorList>
            <person name="Krivoruchko A.V."/>
            <person name="Elkin A."/>
        </authorList>
    </citation>
    <scope>NUCLEOTIDE SEQUENCE</scope>
    <source>
        <strain evidence="8">IEGM 249</strain>
    </source>
</reference>
<evidence type="ECO:0000256" key="1">
    <source>
        <dbReference type="ARBA" id="ARBA00022553"/>
    </source>
</evidence>
<sequence length="216" mass="24033">MPPTPASPTTPACIVLIDAVADRLITQQLNSPDIPAAVEVVDVRSIDRRGRDIIEALRATRFAGGLVVISRSTTEDRVTLLDAGADHVLDPSRGVNELIAWIRSTTRRTQLDRRTHLLPEHLDRTLTLCTHTNTIVNNGLRAEVTETERKILAVLLRNHGNIVHRQHLLMVIWGITCESTTNILNAYIWSIRRKLDTIHAPSALQTIRGKGFVLTT</sequence>
<proteinExistence type="predicted"/>
<evidence type="ECO:0000256" key="5">
    <source>
        <dbReference type="ARBA" id="ARBA00023163"/>
    </source>
</evidence>
<keyword evidence="10" id="KW-1185">Reference proteome</keyword>
<dbReference type="InterPro" id="IPR001867">
    <property type="entry name" value="OmpR/PhoB-type_DNA-bd"/>
</dbReference>
<dbReference type="SUPFAM" id="SSF52172">
    <property type="entry name" value="CheY-like"/>
    <property type="match status" value="1"/>
</dbReference>
<dbReference type="AlphaFoldDB" id="A0AAX3Y8I3"/>
<dbReference type="InterPro" id="IPR011006">
    <property type="entry name" value="CheY-like_superfamily"/>
</dbReference>
<dbReference type="GO" id="GO:0005829">
    <property type="term" value="C:cytosol"/>
    <property type="evidence" value="ECO:0007669"/>
    <property type="project" value="TreeGrafter"/>
</dbReference>
<reference evidence="9" key="2">
    <citation type="submission" date="2023-07" db="EMBL/GenBank/DDBJ databases">
        <title>Genomic analysis of Rhodococcus opacus VOC-14 with glycol ethers degradation activity.</title>
        <authorList>
            <person name="Narkevich D.A."/>
            <person name="Hlushen A.M."/>
            <person name="Akhremchuk A.E."/>
            <person name="Sikolenko M.A."/>
            <person name="Valentovich L.N."/>
        </authorList>
    </citation>
    <scope>NUCLEOTIDE SEQUENCE</scope>
    <source>
        <strain evidence="9">VOC-14</strain>
    </source>
</reference>
<dbReference type="PANTHER" id="PTHR48111">
    <property type="entry name" value="REGULATOR OF RPOS"/>
    <property type="match status" value="1"/>
</dbReference>
<keyword evidence="5" id="KW-0804">Transcription</keyword>
<dbReference type="Proteomes" id="UP001066327">
    <property type="component" value="Unassembled WGS sequence"/>
</dbReference>
<dbReference type="EMBL" id="JAPWIS010000039">
    <property type="protein sequence ID" value="MCZ4589995.1"/>
    <property type="molecule type" value="Genomic_DNA"/>
</dbReference>
<dbReference type="GO" id="GO:0006355">
    <property type="term" value="P:regulation of DNA-templated transcription"/>
    <property type="evidence" value="ECO:0007669"/>
    <property type="project" value="InterPro"/>
</dbReference>
<dbReference type="Proteomes" id="UP001231166">
    <property type="component" value="Chromosome"/>
</dbReference>
<evidence type="ECO:0000313" key="8">
    <source>
        <dbReference type="EMBL" id="MCZ4589995.1"/>
    </source>
</evidence>
<evidence type="ECO:0000313" key="10">
    <source>
        <dbReference type="Proteomes" id="UP001066327"/>
    </source>
</evidence>
<accession>A0AAX3Y8I3</accession>
<feature type="domain" description="OmpR/PhoB-type" evidence="7">
    <location>
        <begin position="113"/>
        <end position="216"/>
    </location>
</feature>
<dbReference type="CDD" id="cd00383">
    <property type="entry name" value="trans_reg_C"/>
    <property type="match status" value="1"/>
</dbReference>
<organism evidence="9 11">
    <name type="scientific">Rhodococcus opacus</name>
    <name type="common">Nocardia opaca</name>
    <dbReference type="NCBI Taxonomy" id="37919"/>
    <lineage>
        <taxon>Bacteria</taxon>
        <taxon>Bacillati</taxon>
        <taxon>Actinomycetota</taxon>
        <taxon>Actinomycetes</taxon>
        <taxon>Mycobacteriales</taxon>
        <taxon>Nocardiaceae</taxon>
        <taxon>Rhodococcus</taxon>
    </lineage>
</organism>
<keyword evidence="1" id="KW-0597">Phosphoprotein</keyword>
<keyword evidence="3" id="KW-0805">Transcription regulation</keyword>
<dbReference type="InterPro" id="IPR039420">
    <property type="entry name" value="WalR-like"/>
</dbReference>